<reference evidence="3 4" key="1">
    <citation type="submission" date="2020-08" db="EMBL/GenBank/DDBJ databases">
        <title>A Genomic Blueprint of the Chicken Gut Microbiome.</title>
        <authorList>
            <person name="Gilroy R."/>
            <person name="Ravi A."/>
            <person name="Getino M."/>
            <person name="Pursley I."/>
            <person name="Horton D.L."/>
            <person name="Alikhan N.-F."/>
            <person name="Baker D."/>
            <person name="Gharbi K."/>
            <person name="Hall N."/>
            <person name="Watson M."/>
            <person name="Adriaenssens E.M."/>
            <person name="Foster-Nyarko E."/>
            <person name="Jarju S."/>
            <person name="Secka A."/>
            <person name="Antonio M."/>
            <person name="Oren A."/>
            <person name="Chaudhuri R."/>
            <person name="La Ragione R.M."/>
            <person name="Hildebrand F."/>
            <person name="Pallen M.J."/>
        </authorList>
    </citation>
    <scope>NUCLEOTIDE SEQUENCE [LARGE SCALE GENOMIC DNA]</scope>
    <source>
        <strain evidence="3 4">Sa3CVN1</strain>
    </source>
</reference>
<accession>A0ABR8PW56</accession>
<dbReference type="Proteomes" id="UP000627781">
    <property type="component" value="Unassembled WGS sequence"/>
</dbReference>
<feature type="transmembrane region" description="Helical" evidence="1">
    <location>
        <begin position="59"/>
        <end position="76"/>
    </location>
</feature>
<keyword evidence="1" id="KW-0472">Membrane</keyword>
<evidence type="ECO:0000256" key="1">
    <source>
        <dbReference type="SAM" id="Phobius"/>
    </source>
</evidence>
<keyword evidence="1" id="KW-1133">Transmembrane helix</keyword>
<name>A0ABR8PW56_9CLOT</name>
<evidence type="ECO:0000313" key="4">
    <source>
        <dbReference type="Proteomes" id="UP000627781"/>
    </source>
</evidence>
<dbReference type="RefSeq" id="WP_191769322.1">
    <property type="nucleotide sequence ID" value="NZ_JACSRA010000022.1"/>
</dbReference>
<organism evidence="3 4">
    <name type="scientific">Clostridium cibarium</name>
    <dbReference type="NCBI Taxonomy" id="2762247"/>
    <lineage>
        <taxon>Bacteria</taxon>
        <taxon>Bacillati</taxon>
        <taxon>Bacillota</taxon>
        <taxon>Clostridia</taxon>
        <taxon>Eubacteriales</taxon>
        <taxon>Clostridiaceae</taxon>
        <taxon>Clostridium</taxon>
    </lineage>
</organism>
<feature type="transmembrane region" description="Helical" evidence="1">
    <location>
        <begin position="165"/>
        <end position="190"/>
    </location>
</feature>
<proteinExistence type="predicted"/>
<sequence>MSFTINLFITIVICASLFLSNLMAFKPNQNIILNTTLPFSELDNKEVLDIIKTFKKDNIKYFFINIILNIPSFFITSDVISIIYLLLWVISIFTIYHIVIKKHITKLRNLKMKNNWFLKNKHVISIDTEVSRIKNKMPVSILWFIPSFLIAIGIIAYAITSEQDFSNYMIILSCASLFTTLIFLIIYKLFSAGKTKVYSDDSKVNLACNLIYKRIWSIILVLLSTVLSVLTIFQCFIYSYIVIISFIMVSLTIFITFAGYIKIRNTQTRILMAAENVIYTDDDEFWNFMFYNNPNDSNLLVEKRIGIGMTLNNGTGTSHIAFGNFKFDGYGPTKTYVHKDLDKIIVIKLPDKYVFFTGNSNKETDEYYKEFQSFLDKN</sequence>
<feature type="domain" description="DUF5808" evidence="2">
    <location>
        <begin position="294"/>
        <end position="314"/>
    </location>
</feature>
<feature type="transmembrane region" description="Helical" evidence="1">
    <location>
        <begin position="239"/>
        <end position="261"/>
    </location>
</feature>
<protein>
    <recommendedName>
        <fullName evidence="2">DUF5808 domain-containing protein</fullName>
    </recommendedName>
</protein>
<feature type="transmembrane region" description="Helical" evidence="1">
    <location>
        <begin position="211"/>
        <end position="233"/>
    </location>
</feature>
<comment type="caution">
    <text evidence="3">The sequence shown here is derived from an EMBL/GenBank/DDBJ whole genome shotgun (WGS) entry which is preliminary data.</text>
</comment>
<evidence type="ECO:0000259" key="2">
    <source>
        <dbReference type="Pfam" id="PF19124"/>
    </source>
</evidence>
<evidence type="ECO:0000313" key="3">
    <source>
        <dbReference type="EMBL" id="MBD7912369.1"/>
    </source>
</evidence>
<feature type="transmembrane region" description="Helical" evidence="1">
    <location>
        <begin position="6"/>
        <end position="25"/>
    </location>
</feature>
<dbReference type="InterPro" id="IPR043831">
    <property type="entry name" value="DUF5808"/>
</dbReference>
<gene>
    <name evidence="3" type="ORF">H9661_13480</name>
</gene>
<dbReference type="EMBL" id="JACSRA010000022">
    <property type="protein sequence ID" value="MBD7912369.1"/>
    <property type="molecule type" value="Genomic_DNA"/>
</dbReference>
<feature type="transmembrane region" description="Helical" evidence="1">
    <location>
        <begin position="82"/>
        <end position="100"/>
    </location>
</feature>
<dbReference type="Pfam" id="PF19124">
    <property type="entry name" value="DUF5808"/>
    <property type="match status" value="1"/>
</dbReference>
<keyword evidence="1" id="KW-0812">Transmembrane</keyword>
<keyword evidence="4" id="KW-1185">Reference proteome</keyword>
<feature type="transmembrane region" description="Helical" evidence="1">
    <location>
        <begin position="141"/>
        <end position="159"/>
    </location>
</feature>